<name>A0A350P582_9ALTE</name>
<proteinExistence type="predicted"/>
<organism evidence="1 2">
    <name type="scientific">Alteromonas australica</name>
    <dbReference type="NCBI Taxonomy" id="589873"/>
    <lineage>
        <taxon>Bacteria</taxon>
        <taxon>Pseudomonadati</taxon>
        <taxon>Pseudomonadota</taxon>
        <taxon>Gammaproteobacteria</taxon>
        <taxon>Alteromonadales</taxon>
        <taxon>Alteromonadaceae</taxon>
        <taxon>Alteromonas/Salinimonas group</taxon>
        <taxon>Alteromonas</taxon>
    </lineage>
</organism>
<accession>A0A350P582</accession>
<gene>
    <name evidence="1" type="ORF">DCW74_12035</name>
</gene>
<dbReference type="Proteomes" id="UP000263517">
    <property type="component" value="Unassembled WGS sequence"/>
</dbReference>
<dbReference type="EMBL" id="DNAN01000432">
    <property type="protein sequence ID" value="HAW76449.1"/>
    <property type="molecule type" value="Genomic_DNA"/>
</dbReference>
<comment type="caution">
    <text evidence="1">The sequence shown here is derived from an EMBL/GenBank/DDBJ whole genome shotgun (WGS) entry which is preliminary data.</text>
</comment>
<reference evidence="1 2" key="1">
    <citation type="journal article" date="2018" name="Nat. Biotechnol.">
        <title>A standardized bacterial taxonomy based on genome phylogeny substantially revises the tree of life.</title>
        <authorList>
            <person name="Parks D.H."/>
            <person name="Chuvochina M."/>
            <person name="Waite D.W."/>
            <person name="Rinke C."/>
            <person name="Skarshewski A."/>
            <person name="Chaumeil P.A."/>
            <person name="Hugenholtz P."/>
        </authorList>
    </citation>
    <scope>NUCLEOTIDE SEQUENCE [LARGE SCALE GENOMIC DNA]</scope>
    <source>
        <strain evidence="1">UBA11978</strain>
    </source>
</reference>
<protein>
    <submittedName>
        <fullName evidence="1">Uncharacterized protein</fullName>
    </submittedName>
</protein>
<dbReference type="AlphaFoldDB" id="A0A350P582"/>
<evidence type="ECO:0000313" key="2">
    <source>
        <dbReference type="Proteomes" id="UP000263517"/>
    </source>
</evidence>
<evidence type="ECO:0000313" key="1">
    <source>
        <dbReference type="EMBL" id="HAW76449.1"/>
    </source>
</evidence>
<feature type="non-terminal residue" evidence="1">
    <location>
        <position position="120"/>
    </location>
</feature>
<sequence>MATLTSGAVSGNSSFKPFPQGNVGVRQATYSLTAALAGSDVVQMVDVFEGETVVGVVLTTTDLDTNGSPAIVLDVGYGGATAAFIDGSTIGQAGGTASSFAIGNATHGSTATAPVAFTAD</sequence>